<sequence length="434" mass="49741">MTMRLIASQPDIESRESKYSIEVGGKIIRLNEKNLLDICWTNGLDTPCSICSEPFDIAVAPPVRTLRLQHGSLAYSPRTNELPPIKITNTHLRCLKENTIKFIPVSHAWHDPVARAYASRESNIEAARMVFELPVRVLLAATQRSGPDVQVWHDYISIPQWQESFRGTTILPQIFQIFKYGGTALIHLDDEPTFDLFDISSRQDVLLHASNIRRIFNARWFRRMWIIVEFLMCRDGYLMNSRYEIMSNTFSTLMKAITEHHLRHLSRDVPLVPTLEWMSSIPLFSRDTSTHNCLGHVFDLLATQGCRSHRDRFIATCAILEHDENAKSMAELPQNTQEACLYIAKRALRRNDWSPLLLRPSDEPPLPTVGWLKGHTVMEADMWDLGIQTSAAQSAPTILPDHSVEIEVQFLGQIWSSRPIKLLDMSIHVVPSQW</sequence>
<keyword evidence="2" id="KW-1185">Reference proteome</keyword>
<dbReference type="AlphaFoldDB" id="A0A8K0QV23"/>
<name>A0A8K0QV23_9PLEO</name>
<organism evidence="1 2">
    <name type="scientific">Paraphoma chrysanthemicola</name>
    <dbReference type="NCBI Taxonomy" id="798071"/>
    <lineage>
        <taxon>Eukaryota</taxon>
        <taxon>Fungi</taxon>
        <taxon>Dikarya</taxon>
        <taxon>Ascomycota</taxon>
        <taxon>Pezizomycotina</taxon>
        <taxon>Dothideomycetes</taxon>
        <taxon>Pleosporomycetidae</taxon>
        <taxon>Pleosporales</taxon>
        <taxon>Pleosporineae</taxon>
        <taxon>Phaeosphaeriaceae</taxon>
        <taxon>Paraphoma</taxon>
    </lineage>
</organism>
<evidence type="ECO:0008006" key="3">
    <source>
        <dbReference type="Google" id="ProtNLM"/>
    </source>
</evidence>
<reference evidence="1" key="1">
    <citation type="journal article" date="2021" name="Nat. Commun.">
        <title>Genetic determinants of endophytism in the Arabidopsis root mycobiome.</title>
        <authorList>
            <person name="Mesny F."/>
            <person name="Miyauchi S."/>
            <person name="Thiergart T."/>
            <person name="Pickel B."/>
            <person name="Atanasova L."/>
            <person name="Karlsson M."/>
            <person name="Huettel B."/>
            <person name="Barry K.W."/>
            <person name="Haridas S."/>
            <person name="Chen C."/>
            <person name="Bauer D."/>
            <person name="Andreopoulos W."/>
            <person name="Pangilinan J."/>
            <person name="LaButti K."/>
            <person name="Riley R."/>
            <person name="Lipzen A."/>
            <person name="Clum A."/>
            <person name="Drula E."/>
            <person name="Henrissat B."/>
            <person name="Kohler A."/>
            <person name="Grigoriev I.V."/>
            <person name="Martin F.M."/>
            <person name="Hacquard S."/>
        </authorList>
    </citation>
    <scope>NUCLEOTIDE SEQUENCE</scope>
    <source>
        <strain evidence="1">MPI-SDFR-AT-0120</strain>
    </source>
</reference>
<accession>A0A8K0QV23</accession>
<dbReference type="Proteomes" id="UP000813461">
    <property type="component" value="Unassembled WGS sequence"/>
</dbReference>
<comment type="caution">
    <text evidence="1">The sequence shown here is derived from an EMBL/GenBank/DDBJ whole genome shotgun (WGS) entry which is preliminary data.</text>
</comment>
<gene>
    <name evidence="1" type="ORF">FB567DRAFT_598607</name>
</gene>
<evidence type="ECO:0000313" key="2">
    <source>
        <dbReference type="Proteomes" id="UP000813461"/>
    </source>
</evidence>
<proteinExistence type="predicted"/>
<evidence type="ECO:0000313" key="1">
    <source>
        <dbReference type="EMBL" id="KAH7070060.1"/>
    </source>
</evidence>
<dbReference type="OrthoDB" id="5382128at2759"/>
<protein>
    <recommendedName>
        <fullName evidence="3">Heterokaryon incompatibility domain-containing protein</fullName>
    </recommendedName>
</protein>
<dbReference type="EMBL" id="JAGMVJ010000028">
    <property type="protein sequence ID" value="KAH7070060.1"/>
    <property type="molecule type" value="Genomic_DNA"/>
</dbReference>